<dbReference type="InterPro" id="IPR025154">
    <property type="entry name" value="Put_metallopeptidase_dom"/>
</dbReference>
<dbReference type="EMBL" id="BAABHS010000023">
    <property type="protein sequence ID" value="GAA4981320.1"/>
    <property type="molecule type" value="Genomic_DNA"/>
</dbReference>
<sequence>MARRPDELEKRRREAREAGTRIVADQSILLGLMAATAFEPAEHPVDWAQITSTGRIRHNPYQDGRPGEWAWIVTHMLLHLGLGHLDPDRLREAGVRFDRPGEPAIPDTYAVACCVAVERFARDTVRVGVPLYHLPELPAGDVLALAARWAEEGIPRELRALTPNAGKPCIRYLPAPRNHAGTEPWDTDWPGLFARGLARTAQDAMEKAHDQAGGVQRKTRRGPWDKALDWFVASYPLLGALAAGLTIVDDPETARAWDISIAAVSARAGEIYINPHAALTQAEWRFVLAHEMLHAALGHDRRVAGRDPELFNIACDFVINDWLVQMGVGDMPEGLLHDPRLTGLSAEAVYDTLVTDLRRARKLRTFAGRTHGGKSGDVLGDWLCEPAAADRRGTRARDRRPAAPAPWDRPGAPRDAVDLDAFYRRALSTGLAYHDHGRGLVPAGLVEEIRALEHPPLAWDARLARWFDEHVRTPEARRSYARASRRQAATPGVPRPGRVLPEELVAQCTFGVVLDTSGSMDRELLGKALGAIASYAAARDVPRARVVFCDAAAYDAGYLPVEEIATRVRIRGRGGTVLQPGIDLLQRADDFPADGPVLVITDAACDRVVVRREHAFLVPQGARLPFTPRGPVFRVV</sequence>
<name>A0ABP9HYE6_9ACTN</name>
<accession>A0ABP9HYE6</accession>
<evidence type="ECO:0000313" key="3">
    <source>
        <dbReference type="EMBL" id="GAA4981320.1"/>
    </source>
</evidence>
<feature type="region of interest" description="Disordered" evidence="1">
    <location>
        <begin position="391"/>
        <end position="411"/>
    </location>
</feature>
<dbReference type="RefSeq" id="WP_345678683.1">
    <property type="nucleotide sequence ID" value="NZ_BAABHS010000023.1"/>
</dbReference>
<gene>
    <name evidence="3" type="ORF">GCM10023205_58170</name>
</gene>
<dbReference type="Pfam" id="PF13203">
    <property type="entry name" value="DUF2201_N"/>
    <property type="match status" value="1"/>
</dbReference>
<organism evidence="3 4">
    <name type="scientific">Yinghuangia aomiensis</name>
    <dbReference type="NCBI Taxonomy" id="676205"/>
    <lineage>
        <taxon>Bacteria</taxon>
        <taxon>Bacillati</taxon>
        <taxon>Actinomycetota</taxon>
        <taxon>Actinomycetes</taxon>
        <taxon>Kitasatosporales</taxon>
        <taxon>Streptomycetaceae</taxon>
        <taxon>Yinghuangia</taxon>
    </lineage>
</organism>
<feature type="compositionally biased region" description="Basic and acidic residues" evidence="1">
    <location>
        <begin position="391"/>
        <end position="401"/>
    </location>
</feature>
<dbReference type="PANTHER" id="PTHR38730">
    <property type="entry name" value="SLL7028 PROTEIN"/>
    <property type="match status" value="1"/>
</dbReference>
<proteinExistence type="predicted"/>
<protein>
    <recommendedName>
        <fullName evidence="2">Putative metallopeptidase domain-containing protein</fullName>
    </recommendedName>
</protein>
<reference evidence="4" key="1">
    <citation type="journal article" date="2019" name="Int. J. Syst. Evol. Microbiol.">
        <title>The Global Catalogue of Microorganisms (GCM) 10K type strain sequencing project: providing services to taxonomists for standard genome sequencing and annotation.</title>
        <authorList>
            <consortium name="The Broad Institute Genomics Platform"/>
            <consortium name="The Broad Institute Genome Sequencing Center for Infectious Disease"/>
            <person name="Wu L."/>
            <person name="Ma J."/>
        </authorList>
    </citation>
    <scope>NUCLEOTIDE SEQUENCE [LARGE SCALE GENOMIC DNA]</scope>
    <source>
        <strain evidence="4">JCM 17986</strain>
    </source>
</reference>
<comment type="caution">
    <text evidence="3">The sequence shown here is derived from an EMBL/GenBank/DDBJ whole genome shotgun (WGS) entry which is preliminary data.</text>
</comment>
<keyword evidence="4" id="KW-1185">Reference proteome</keyword>
<evidence type="ECO:0000256" key="1">
    <source>
        <dbReference type="SAM" id="MobiDB-lite"/>
    </source>
</evidence>
<dbReference type="Proteomes" id="UP001500466">
    <property type="component" value="Unassembled WGS sequence"/>
</dbReference>
<feature type="domain" description="Putative metallopeptidase" evidence="2">
    <location>
        <begin position="225"/>
        <end position="493"/>
    </location>
</feature>
<evidence type="ECO:0000259" key="2">
    <source>
        <dbReference type="Pfam" id="PF13203"/>
    </source>
</evidence>
<dbReference type="PANTHER" id="PTHR38730:SF1">
    <property type="entry name" value="SLL7028 PROTEIN"/>
    <property type="match status" value="1"/>
</dbReference>
<evidence type="ECO:0000313" key="4">
    <source>
        <dbReference type="Proteomes" id="UP001500466"/>
    </source>
</evidence>